<protein>
    <submittedName>
        <fullName evidence="1">Uncharacterized protein</fullName>
    </submittedName>
</protein>
<comment type="caution">
    <text evidence="1">The sequence shown here is derived from an EMBL/GenBank/DDBJ whole genome shotgun (WGS) entry which is preliminary data.</text>
</comment>
<dbReference type="EMBL" id="AGAZ01000023">
    <property type="protein sequence ID" value="EGZ50299.1"/>
    <property type="molecule type" value="Genomic_DNA"/>
</dbReference>
<accession>G4CN60</accession>
<gene>
    <name evidence="1" type="ORF">HMPREF9370_0519</name>
</gene>
<organism evidence="1 2">
    <name type="scientific">Neisseria wadsworthii 9715</name>
    <dbReference type="NCBI Taxonomy" id="1030841"/>
    <lineage>
        <taxon>Bacteria</taxon>
        <taxon>Pseudomonadati</taxon>
        <taxon>Pseudomonadota</taxon>
        <taxon>Betaproteobacteria</taxon>
        <taxon>Neisseriales</taxon>
        <taxon>Neisseriaceae</taxon>
        <taxon>Neisseria</taxon>
    </lineage>
</organism>
<sequence>MFMLMMLAGECENWVELYLYSFEKGIGGLRVRQKAALKAARRPFIFSAASPPYAARH</sequence>
<evidence type="ECO:0000313" key="1">
    <source>
        <dbReference type="EMBL" id="EGZ50299.1"/>
    </source>
</evidence>
<reference evidence="1 2" key="1">
    <citation type="submission" date="2011-06" db="EMBL/GenBank/DDBJ databases">
        <authorList>
            <person name="Muzny D."/>
            <person name="Qin X."/>
            <person name="Deng J."/>
            <person name="Jiang H."/>
            <person name="Liu Y."/>
            <person name="Qu J."/>
            <person name="Song X.-Z."/>
            <person name="Zhang L."/>
            <person name="Thornton R."/>
            <person name="Coyle M."/>
            <person name="Francisco L."/>
            <person name="Jackson L."/>
            <person name="Javaid M."/>
            <person name="Korchina V."/>
            <person name="Kovar C."/>
            <person name="Mata R."/>
            <person name="Mathew T."/>
            <person name="Ngo R."/>
            <person name="Nguyen L."/>
            <person name="Nguyen N."/>
            <person name="Okwuonu G."/>
            <person name="Ongeri F."/>
            <person name="Pham C."/>
            <person name="Simmons D."/>
            <person name="Wilczek-Boney K."/>
            <person name="Hale W."/>
            <person name="Jakkamsetti A."/>
            <person name="Pham P."/>
            <person name="Ruth R."/>
            <person name="San Lucas F."/>
            <person name="Warren J."/>
            <person name="Zhang J."/>
            <person name="Zhao Z."/>
            <person name="Zhou C."/>
            <person name="Zhu D."/>
            <person name="Lee S."/>
            <person name="Bess C."/>
            <person name="Blankenburg K."/>
            <person name="Forbes L."/>
            <person name="Fu Q."/>
            <person name="Gubbala S."/>
            <person name="Hirani K."/>
            <person name="Jayaseelan J.C."/>
            <person name="Lara F."/>
            <person name="Munidasa M."/>
            <person name="Palculict T."/>
            <person name="Patil S."/>
            <person name="Pu L.-L."/>
            <person name="Saada N."/>
            <person name="Tang L."/>
            <person name="Weissenberger G."/>
            <person name="Zhu Y."/>
            <person name="Hemphill L."/>
            <person name="Shang Y."/>
            <person name="Youmans B."/>
            <person name="Ayvaz T."/>
            <person name="Ross M."/>
            <person name="Santibanez J."/>
            <person name="Aqrawi P."/>
            <person name="Gross S."/>
            <person name="Joshi V."/>
            <person name="Fowler G."/>
            <person name="Nazareth L."/>
            <person name="Reid J."/>
            <person name="Worley K."/>
            <person name="Petrosino J."/>
            <person name="Highlander S."/>
            <person name="Gibbs R."/>
        </authorList>
    </citation>
    <scope>NUCLEOTIDE SEQUENCE [LARGE SCALE GENOMIC DNA]</scope>
    <source>
        <strain evidence="1 2">9715</strain>
    </source>
</reference>
<keyword evidence="2" id="KW-1185">Reference proteome</keyword>
<dbReference type="Proteomes" id="UP000005336">
    <property type="component" value="Unassembled WGS sequence"/>
</dbReference>
<dbReference type="HOGENOM" id="CLU_2992071_0_0_4"/>
<name>G4CN60_9NEIS</name>
<evidence type="ECO:0000313" key="2">
    <source>
        <dbReference type="Proteomes" id="UP000005336"/>
    </source>
</evidence>
<proteinExistence type="predicted"/>
<dbReference type="PATRIC" id="fig|1030841.3.peg.508"/>
<dbReference type="AlphaFoldDB" id="G4CN60"/>